<keyword evidence="10" id="KW-1185">Reference proteome</keyword>
<dbReference type="STRING" id="137246.A0A401S988"/>
<organism evidence="9 10">
    <name type="scientific">Chiloscyllium punctatum</name>
    <name type="common">Brownbanded bambooshark</name>
    <name type="synonym">Hemiscyllium punctatum</name>
    <dbReference type="NCBI Taxonomy" id="137246"/>
    <lineage>
        <taxon>Eukaryota</taxon>
        <taxon>Metazoa</taxon>
        <taxon>Chordata</taxon>
        <taxon>Craniata</taxon>
        <taxon>Vertebrata</taxon>
        <taxon>Chondrichthyes</taxon>
        <taxon>Elasmobranchii</taxon>
        <taxon>Galeomorphii</taxon>
        <taxon>Galeoidea</taxon>
        <taxon>Orectolobiformes</taxon>
        <taxon>Hemiscylliidae</taxon>
        <taxon>Chiloscyllium</taxon>
    </lineage>
</organism>
<dbReference type="PANTHER" id="PTHR31399">
    <property type="entry name" value="DNA-DIRECTED PRIMASE / POLYMERASE PROTEIN"/>
    <property type="match status" value="1"/>
</dbReference>
<dbReference type="EC" id="2.7.7.102" evidence="7"/>
<evidence type="ECO:0000256" key="3">
    <source>
        <dbReference type="ARBA" id="ARBA00022478"/>
    </source>
</evidence>
<gene>
    <name evidence="9" type="ORF">chiPu_0005383</name>
</gene>
<dbReference type="PANTHER" id="PTHR31399:SF0">
    <property type="entry name" value="DNA-DIRECTED PRIMASE_POLYMERASE PROTEIN"/>
    <property type="match status" value="1"/>
</dbReference>
<dbReference type="Pfam" id="PF03121">
    <property type="entry name" value="Herpes_UL52"/>
    <property type="match status" value="1"/>
</dbReference>
<dbReference type="Proteomes" id="UP000287033">
    <property type="component" value="Unassembled WGS sequence"/>
</dbReference>
<evidence type="ECO:0000256" key="6">
    <source>
        <dbReference type="ARBA" id="ARBA00044677"/>
    </source>
</evidence>
<name>A0A401S988_CHIPU</name>
<dbReference type="GO" id="GO:0042276">
    <property type="term" value="P:error-prone translesion synthesis"/>
    <property type="evidence" value="ECO:0007669"/>
    <property type="project" value="InterPro"/>
</dbReference>
<comment type="catalytic activity">
    <reaction evidence="6">
        <text>ssDNA + n NTP = ssDNA/pppN(pN)n-1 hybrid + (n-1) diphosphate.</text>
        <dbReference type="EC" id="2.7.7.102"/>
    </reaction>
</comment>
<dbReference type="EC" id="2.7.7.7" evidence="2"/>
<protein>
    <recommendedName>
        <fullName evidence="5">DNA-directed primase/polymerase protein</fullName>
        <ecNumber evidence="7">2.7.7.102</ecNumber>
        <ecNumber evidence="2">2.7.7.7</ecNumber>
    </recommendedName>
</protein>
<comment type="catalytic activity">
    <reaction evidence="8">
        <text>DNA(n) + a 2'-deoxyribonucleoside 5'-triphosphate = DNA(n+1) + diphosphate</text>
        <dbReference type="Rhea" id="RHEA:22508"/>
        <dbReference type="Rhea" id="RHEA-COMP:17339"/>
        <dbReference type="Rhea" id="RHEA-COMP:17340"/>
        <dbReference type="ChEBI" id="CHEBI:33019"/>
        <dbReference type="ChEBI" id="CHEBI:61560"/>
        <dbReference type="ChEBI" id="CHEBI:173112"/>
        <dbReference type="EC" id="2.7.7.7"/>
    </reaction>
    <physiologicalReaction direction="left-to-right" evidence="8">
        <dbReference type="Rhea" id="RHEA:22509"/>
    </physiologicalReaction>
</comment>
<dbReference type="OrthoDB" id="5988181at2759"/>
<proteinExistence type="inferred from homology"/>
<dbReference type="GO" id="GO:0003682">
    <property type="term" value="F:chromatin binding"/>
    <property type="evidence" value="ECO:0007669"/>
    <property type="project" value="TreeGrafter"/>
</dbReference>
<dbReference type="GO" id="GO:0009411">
    <property type="term" value="P:response to UV"/>
    <property type="evidence" value="ECO:0007669"/>
    <property type="project" value="TreeGrafter"/>
</dbReference>
<dbReference type="GO" id="GO:0031297">
    <property type="term" value="P:replication fork processing"/>
    <property type="evidence" value="ECO:0007669"/>
    <property type="project" value="TreeGrafter"/>
</dbReference>
<dbReference type="GO" id="GO:0000428">
    <property type="term" value="C:DNA-directed RNA polymerase complex"/>
    <property type="evidence" value="ECO:0007669"/>
    <property type="project" value="UniProtKB-KW"/>
</dbReference>
<dbReference type="GO" id="GO:0006264">
    <property type="term" value="P:mitochondrial DNA replication"/>
    <property type="evidence" value="ECO:0007669"/>
    <property type="project" value="TreeGrafter"/>
</dbReference>
<dbReference type="EMBL" id="BEZZ01000145">
    <property type="protein sequence ID" value="GCC26963.1"/>
    <property type="molecule type" value="Genomic_DNA"/>
</dbReference>
<evidence type="ECO:0000256" key="2">
    <source>
        <dbReference type="ARBA" id="ARBA00012417"/>
    </source>
</evidence>
<keyword evidence="4" id="KW-0808">Transferase</keyword>
<evidence type="ECO:0000256" key="8">
    <source>
        <dbReference type="ARBA" id="ARBA00047303"/>
    </source>
</evidence>
<keyword evidence="3" id="KW-0240">DNA-directed RNA polymerase</keyword>
<evidence type="ECO:0000256" key="4">
    <source>
        <dbReference type="ARBA" id="ARBA00022932"/>
    </source>
</evidence>
<accession>A0A401S988</accession>
<comment type="caution">
    <text evidence="9">The sequence shown here is derived from an EMBL/GenBank/DDBJ whole genome shotgun (WGS) entry which is preliminary data.</text>
</comment>
<sequence length="592" mass="68281">MKKNWKQRIKDIETLANNYQKNPISQTYKPKLSKPWQPSSVWKLFHRQHQAFNFAKSCKEDVHVFGLENENEKKETGHGQRIYLVTTYTELWFYYQKYRKSLMHCYEVIPEGSVCHLYFDLEFIKQANPECDGKQMVSKLIQYLCQKLEEIHKINCSVKDVLNLDSSTHQKFSRHLIFHLPNAVFKNNVHVGNFIRTILQPVIRHLEKRCGKTDQDDGGSALLSTYTFIPVTQVSRKNSSVSSCENPPSKRIKSALWEKLDESNMDPDLSFLIVKDIHGKDQLFVDLGVYTKNRNFRLYKSSKLGKNTCFEVAEDNQFVPKPGKNVSTEELFFLSSLVSNVRFCDGMTVLTCNSSDTEETKGWHMQNDPHLSASDMFGYHCSPYPEIDSFITCQVNKGGIQGVLRRWNYFSSEELIVYDISKNHWCDNIGRAHKRNHIMIVVDLKRGIWYQKCYDPVCRTQKFKSENHPLPQECCLDFLIDMDNEFVFTMDEDGNIEASQSNVPPTDTNVHLGNIWVQSGTQCSVLMENLDAAFIDNIDDDAMLLEAVEDSEFNLNLNIQSELSNKEPEILSDNDLLAAVKELEAFASIGTK</sequence>
<evidence type="ECO:0000313" key="10">
    <source>
        <dbReference type="Proteomes" id="UP000287033"/>
    </source>
</evidence>
<evidence type="ECO:0000256" key="7">
    <source>
        <dbReference type="ARBA" id="ARBA00044768"/>
    </source>
</evidence>
<evidence type="ECO:0000256" key="1">
    <source>
        <dbReference type="ARBA" id="ARBA00009762"/>
    </source>
</evidence>
<dbReference type="GO" id="GO:0005759">
    <property type="term" value="C:mitochondrial matrix"/>
    <property type="evidence" value="ECO:0007669"/>
    <property type="project" value="TreeGrafter"/>
</dbReference>
<dbReference type="OMA" id="HYEVIQD"/>
<dbReference type="GO" id="GO:0005634">
    <property type="term" value="C:nucleus"/>
    <property type="evidence" value="ECO:0007669"/>
    <property type="project" value="TreeGrafter"/>
</dbReference>
<comment type="similarity">
    <text evidence="1">Belongs to the eukaryotic-type primase small subunit family.</text>
</comment>
<keyword evidence="4" id="KW-0239">DNA-directed DNA polymerase</keyword>
<keyword evidence="4" id="KW-0548">Nucleotidyltransferase</keyword>
<dbReference type="AlphaFoldDB" id="A0A401S988"/>
<reference evidence="9 10" key="1">
    <citation type="journal article" date="2018" name="Nat. Ecol. Evol.">
        <title>Shark genomes provide insights into elasmobranch evolution and the origin of vertebrates.</title>
        <authorList>
            <person name="Hara Y"/>
            <person name="Yamaguchi K"/>
            <person name="Onimaru K"/>
            <person name="Kadota M"/>
            <person name="Koyanagi M"/>
            <person name="Keeley SD"/>
            <person name="Tatsumi K"/>
            <person name="Tanaka K"/>
            <person name="Motone F"/>
            <person name="Kageyama Y"/>
            <person name="Nozu R"/>
            <person name="Adachi N"/>
            <person name="Nishimura O"/>
            <person name="Nakagawa R"/>
            <person name="Tanegashima C"/>
            <person name="Kiyatake I"/>
            <person name="Matsumoto R"/>
            <person name="Murakumo K"/>
            <person name="Nishida K"/>
            <person name="Terakita A"/>
            <person name="Kuratani S"/>
            <person name="Sato K"/>
            <person name="Hyodo S Kuraku.S."/>
        </authorList>
    </citation>
    <scope>NUCLEOTIDE SEQUENCE [LARGE SCALE GENOMIC DNA]</scope>
</reference>
<keyword evidence="3" id="KW-0804">Transcription</keyword>
<dbReference type="GO" id="GO:0003887">
    <property type="term" value="F:DNA-directed DNA polymerase activity"/>
    <property type="evidence" value="ECO:0007669"/>
    <property type="project" value="UniProtKB-KW"/>
</dbReference>
<evidence type="ECO:0000313" key="9">
    <source>
        <dbReference type="EMBL" id="GCC26963.1"/>
    </source>
</evidence>
<evidence type="ECO:0000256" key="5">
    <source>
        <dbReference type="ARBA" id="ARBA00026139"/>
    </source>
</evidence>
<dbReference type="InterPro" id="IPR044917">
    <property type="entry name" value="PRIMPOL"/>
</dbReference>